<dbReference type="Proteomes" id="UP000250140">
    <property type="component" value="Unassembled WGS sequence"/>
</dbReference>
<dbReference type="AlphaFoldDB" id="A0A8E2EM86"/>
<organism evidence="1 2">
    <name type="scientific">Glonium stellatum</name>
    <dbReference type="NCBI Taxonomy" id="574774"/>
    <lineage>
        <taxon>Eukaryota</taxon>
        <taxon>Fungi</taxon>
        <taxon>Dikarya</taxon>
        <taxon>Ascomycota</taxon>
        <taxon>Pezizomycotina</taxon>
        <taxon>Dothideomycetes</taxon>
        <taxon>Pleosporomycetidae</taxon>
        <taxon>Gloniales</taxon>
        <taxon>Gloniaceae</taxon>
        <taxon>Glonium</taxon>
    </lineage>
</organism>
<gene>
    <name evidence="1" type="ORF">AOQ84DRAFT_16866</name>
</gene>
<dbReference type="EMBL" id="KV751157">
    <property type="protein sequence ID" value="OCL01312.1"/>
    <property type="molecule type" value="Genomic_DNA"/>
</dbReference>
<evidence type="ECO:0000313" key="2">
    <source>
        <dbReference type="Proteomes" id="UP000250140"/>
    </source>
</evidence>
<proteinExistence type="predicted"/>
<sequence length="238" mass="26442">MCALAICQTGCIFCAKYKLRDNSGQCLPVQHICRSVYLLNTQMIDSNRAKKFYCAILHDFLAAYNTPNTPSIPPMILLDLSRMFCSFQMFQGNFEEASDILPVNVQQASAIYDPNDESIILAVLELARCYGHFGRIAERDIILKDLLKDDYEEIATMSQRFGPVCSLTSAIRIISGGKLFAHSPPDGSSRLGVFNPDTWEDTDKARWYTNGGNLPDIKKVVTCSIALIAMTVSASAIY</sequence>
<evidence type="ECO:0000313" key="1">
    <source>
        <dbReference type="EMBL" id="OCL01312.1"/>
    </source>
</evidence>
<protein>
    <submittedName>
        <fullName evidence="1">Uncharacterized protein</fullName>
    </submittedName>
</protein>
<name>A0A8E2EM86_9PEZI</name>
<accession>A0A8E2EM86</accession>
<reference evidence="1 2" key="1">
    <citation type="journal article" date="2016" name="Nat. Commun.">
        <title>Ectomycorrhizal ecology is imprinted in the genome of the dominant symbiotic fungus Cenococcum geophilum.</title>
        <authorList>
            <consortium name="DOE Joint Genome Institute"/>
            <person name="Peter M."/>
            <person name="Kohler A."/>
            <person name="Ohm R.A."/>
            <person name="Kuo A."/>
            <person name="Krutzmann J."/>
            <person name="Morin E."/>
            <person name="Arend M."/>
            <person name="Barry K.W."/>
            <person name="Binder M."/>
            <person name="Choi C."/>
            <person name="Clum A."/>
            <person name="Copeland A."/>
            <person name="Grisel N."/>
            <person name="Haridas S."/>
            <person name="Kipfer T."/>
            <person name="LaButti K."/>
            <person name="Lindquist E."/>
            <person name="Lipzen A."/>
            <person name="Maire R."/>
            <person name="Meier B."/>
            <person name="Mihaltcheva S."/>
            <person name="Molinier V."/>
            <person name="Murat C."/>
            <person name="Poggeler S."/>
            <person name="Quandt C.A."/>
            <person name="Sperisen C."/>
            <person name="Tritt A."/>
            <person name="Tisserant E."/>
            <person name="Crous P.W."/>
            <person name="Henrissat B."/>
            <person name="Nehls U."/>
            <person name="Egli S."/>
            <person name="Spatafora J.W."/>
            <person name="Grigoriev I.V."/>
            <person name="Martin F.M."/>
        </authorList>
    </citation>
    <scope>NUCLEOTIDE SEQUENCE [LARGE SCALE GENOMIC DNA]</scope>
    <source>
        <strain evidence="1 2">CBS 207.34</strain>
    </source>
</reference>
<keyword evidence="2" id="KW-1185">Reference proteome</keyword>